<dbReference type="Proteomes" id="UP000182135">
    <property type="component" value="Unassembled WGS sequence"/>
</dbReference>
<evidence type="ECO:0000313" key="2">
    <source>
        <dbReference type="EMBL" id="PWL52726.1"/>
    </source>
</evidence>
<evidence type="ECO:0000256" key="1">
    <source>
        <dbReference type="SAM" id="Phobius"/>
    </source>
</evidence>
<keyword evidence="1" id="KW-1133">Transmembrane helix</keyword>
<protein>
    <submittedName>
        <fullName evidence="3">Uncharacterized protein</fullName>
    </submittedName>
</protein>
<dbReference type="RefSeq" id="WP_027638354.1">
    <property type="nucleotide sequence ID" value="NZ_BAAACD010000029.1"/>
</dbReference>
<proteinExistence type="predicted"/>
<dbReference type="EMBL" id="QAMZ01000045">
    <property type="protein sequence ID" value="PWL52726.1"/>
    <property type="molecule type" value="Genomic_DNA"/>
</dbReference>
<gene>
    <name evidence="2" type="ORF">DBY38_09495</name>
    <name evidence="3" type="ORF">SAMN04487885_101144</name>
</gene>
<dbReference type="STRING" id="1529.SAMN04487885_101144"/>
<name>A0A1I2J7S8_9CLOT</name>
<evidence type="ECO:0000313" key="4">
    <source>
        <dbReference type="Proteomes" id="UP000182135"/>
    </source>
</evidence>
<keyword evidence="1" id="KW-0812">Transmembrane</keyword>
<reference evidence="3 4" key="1">
    <citation type="submission" date="2016-10" db="EMBL/GenBank/DDBJ databases">
        <authorList>
            <person name="de Groot N.N."/>
        </authorList>
    </citation>
    <scope>NUCLEOTIDE SEQUENCE [LARGE SCALE GENOMIC DNA]</scope>
    <source>
        <strain evidence="3 4">NLAE-zl-G419</strain>
    </source>
</reference>
<reference evidence="2 5" key="2">
    <citation type="submission" date="2018-03" db="EMBL/GenBank/DDBJ databases">
        <title>The uncultured portion of the human microbiome is neutrally assembled.</title>
        <authorList>
            <person name="Jeraldo P."/>
            <person name="Boardman L."/>
            <person name="White B.A."/>
            <person name="Nelson H."/>
            <person name="Goldenfeld N."/>
            <person name="Chia N."/>
        </authorList>
    </citation>
    <scope>NUCLEOTIDE SEQUENCE [LARGE SCALE GENOMIC DNA]</scope>
    <source>
        <strain evidence="2">CIM:MAG 903</strain>
    </source>
</reference>
<evidence type="ECO:0000313" key="5">
    <source>
        <dbReference type="Proteomes" id="UP000246114"/>
    </source>
</evidence>
<sequence length="144" mass="17567">MNYRYRNGFEPQWYKEENLKNKVILLEKYFLLLMIVNVIFVPLTIDKVKSYQDRHYIDTMEKEKKEKKFVECSEIKFIRFLMKSDLYDKSSYKYKDNKGTASFSAENIEEAEEILLKFKENDIKINDGTWTPINENQWKIEFKM</sequence>
<feature type="transmembrane region" description="Helical" evidence="1">
    <location>
        <begin position="29"/>
        <end position="45"/>
    </location>
</feature>
<organism evidence="3 4">
    <name type="scientific">Clostridium cadaveris</name>
    <dbReference type="NCBI Taxonomy" id="1529"/>
    <lineage>
        <taxon>Bacteria</taxon>
        <taxon>Bacillati</taxon>
        <taxon>Bacillota</taxon>
        <taxon>Clostridia</taxon>
        <taxon>Eubacteriales</taxon>
        <taxon>Clostridiaceae</taxon>
        <taxon>Clostridium</taxon>
    </lineage>
</organism>
<keyword evidence="1" id="KW-0472">Membrane</keyword>
<dbReference type="Proteomes" id="UP000246114">
    <property type="component" value="Unassembled WGS sequence"/>
</dbReference>
<dbReference type="AlphaFoldDB" id="A0A1I2J7S8"/>
<dbReference type="EMBL" id="FOOE01000001">
    <property type="protein sequence ID" value="SFF49903.1"/>
    <property type="molecule type" value="Genomic_DNA"/>
</dbReference>
<accession>A0A1I2J7S8</accession>
<evidence type="ECO:0000313" key="3">
    <source>
        <dbReference type="EMBL" id="SFF49903.1"/>
    </source>
</evidence>
<keyword evidence="4" id="KW-1185">Reference proteome</keyword>